<dbReference type="AlphaFoldDB" id="A0A412IUA4"/>
<name>A0A412IUA4_9FIRM</name>
<reference evidence="1 2" key="1">
    <citation type="submission" date="2018-08" db="EMBL/GenBank/DDBJ databases">
        <title>A genome reference for cultivated species of the human gut microbiota.</title>
        <authorList>
            <person name="Zou Y."/>
            <person name="Xue W."/>
            <person name="Luo G."/>
        </authorList>
    </citation>
    <scope>NUCLEOTIDE SEQUENCE [LARGE SCALE GENOMIC DNA]</scope>
    <source>
        <strain evidence="1 2">AF22-21</strain>
    </source>
</reference>
<evidence type="ECO:0000313" key="1">
    <source>
        <dbReference type="EMBL" id="RGS43649.1"/>
    </source>
</evidence>
<evidence type="ECO:0000313" key="2">
    <source>
        <dbReference type="Proteomes" id="UP000283295"/>
    </source>
</evidence>
<organism evidence="1 2">
    <name type="scientific">Coprococcus eutactus</name>
    <dbReference type="NCBI Taxonomy" id="33043"/>
    <lineage>
        <taxon>Bacteria</taxon>
        <taxon>Bacillati</taxon>
        <taxon>Bacillota</taxon>
        <taxon>Clostridia</taxon>
        <taxon>Lachnospirales</taxon>
        <taxon>Lachnospiraceae</taxon>
        <taxon>Coprococcus</taxon>
    </lineage>
</organism>
<sequence length="190" mass="21106">MQQILLNVNFCDEIRHCEVRKDGRKVAIAAGYSLAGIRLVPQELAGVCLLYIAGNVREVKLQDIEHADIIEGGCAFVVVQPDISFGKMAVGGSLRRKLERLFTRCGRKGIDVSGVENLIREAAGVIEADELLWSQEKKTAHRVAELADLVYGSNGRMSLPELSDAAAAQCAMFIGYFRKILERDRRNFQR</sequence>
<accession>A0A412IUA4</accession>
<protein>
    <submittedName>
        <fullName evidence="1">Uncharacterized protein</fullName>
    </submittedName>
</protein>
<gene>
    <name evidence="1" type="ORF">DWX94_03510</name>
</gene>
<dbReference type="EMBL" id="QRVK01000005">
    <property type="protein sequence ID" value="RGS43649.1"/>
    <property type="molecule type" value="Genomic_DNA"/>
</dbReference>
<proteinExistence type="predicted"/>
<comment type="caution">
    <text evidence="1">The sequence shown here is derived from an EMBL/GenBank/DDBJ whole genome shotgun (WGS) entry which is preliminary data.</text>
</comment>
<dbReference type="Proteomes" id="UP000283295">
    <property type="component" value="Unassembled WGS sequence"/>
</dbReference>